<keyword evidence="3" id="KW-1185">Reference proteome</keyword>
<reference evidence="2 3" key="1">
    <citation type="journal article" date="2008" name="Proc. Natl. Acad. Sci. U.S.A.">
        <title>The genome of Clostridium kluyveri, a strict anaerobe with unique metabolic features.</title>
        <authorList>
            <person name="Seedorf H."/>
            <person name="Fricke W.F."/>
            <person name="Veith B."/>
            <person name="Brueggemann H."/>
            <person name="Liesegang H."/>
            <person name="Strittmatter A."/>
            <person name="Miethke M."/>
            <person name="Buckel W."/>
            <person name="Hinderberger J."/>
            <person name="Li F."/>
            <person name="Hagemeier C."/>
            <person name="Thauer R.K."/>
            <person name="Gottschalk G."/>
        </authorList>
    </citation>
    <scope>NUCLEOTIDE SEQUENCE [LARGE SCALE GENOMIC DNA]</scope>
    <source>
        <strain evidence="3">ATCC 8527 / DSM 555 / NCIMB 10680</strain>
    </source>
</reference>
<accession>A5MZY9</accession>
<evidence type="ECO:0000313" key="2">
    <source>
        <dbReference type="EMBL" id="EDK34435.1"/>
    </source>
</evidence>
<feature type="compositionally biased region" description="Basic and acidic residues" evidence="1">
    <location>
        <begin position="51"/>
        <end position="61"/>
    </location>
</feature>
<evidence type="ECO:0000313" key="3">
    <source>
        <dbReference type="Proteomes" id="UP000002411"/>
    </source>
</evidence>
<evidence type="ECO:0000256" key="1">
    <source>
        <dbReference type="SAM" id="MobiDB-lite"/>
    </source>
</evidence>
<dbReference type="HOGENOM" id="CLU_2394564_0_0_9"/>
<feature type="region of interest" description="Disordered" evidence="1">
    <location>
        <begin position="36"/>
        <end position="93"/>
    </location>
</feature>
<dbReference type="AlphaFoldDB" id="A5MZY9"/>
<organism evidence="2 3">
    <name type="scientific">Clostridium kluyveri (strain ATCC 8527 / DSM 555 / NBRC 12016 / NCIMB 10680 / K1)</name>
    <dbReference type="NCBI Taxonomy" id="431943"/>
    <lineage>
        <taxon>Bacteria</taxon>
        <taxon>Bacillati</taxon>
        <taxon>Bacillota</taxon>
        <taxon>Clostridia</taxon>
        <taxon>Eubacteriales</taxon>
        <taxon>Clostridiaceae</taxon>
        <taxon>Clostridium</taxon>
    </lineage>
</organism>
<protein>
    <submittedName>
        <fullName evidence="2">Uncharacterized protein</fullName>
    </submittedName>
</protein>
<dbReference type="EMBL" id="CP000673">
    <property type="protein sequence ID" value="EDK34435.1"/>
    <property type="molecule type" value="Genomic_DNA"/>
</dbReference>
<name>A5MZY9_CLOK5</name>
<dbReference type="KEGG" id="ckl:CKL_2423"/>
<dbReference type="Proteomes" id="UP000002411">
    <property type="component" value="Chromosome"/>
</dbReference>
<dbReference type="NCBIfam" id="NF040908">
    <property type="entry name" value="CPC_1213_fam"/>
    <property type="match status" value="1"/>
</dbReference>
<proteinExistence type="predicted"/>
<gene>
    <name evidence="2" type="ordered locus">CKL_2423</name>
</gene>
<sequence length="93" mass="11119">MINKNLLTLKTPFRLTVLILIKHTIQKKRHWVPIIKDKEKDMSKRNKKRSTRNEKRQDGKFHSKHIKHDPQAESARAVFDLDNDNTENKNESF</sequence>
<dbReference type="STRING" id="431943.CKL_2423"/>
<dbReference type="InterPro" id="IPR053788">
    <property type="entry name" value="CPC_1213-like"/>
</dbReference>